<feature type="domain" description="Major facilitator superfamily (MFS) profile" evidence="7">
    <location>
        <begin position="1"/>
        <end position="304"/>
    </location>
</feature>
<keyword evidence="3 6" id="KW-0812">Transmembrane</keyword>
<dbReference type="Proteomes" id="UP001590951">
    <property type="component" value="Unassembled WGS sequence"/>
</dbReference>
<dbReference type="PANTHER" id="PTHR23502:SF68">
    <property type="entry name" value="MULTIDRUG TRANSPORTER, PUTATIVE (AFU_ORTHOLOGUE AFUA_3G01120)-RELATED"/>
    <property type="match status" value="1"/>
</dbReference>
<dbReference type="SUPFAM" id="SSF103473">
    <property type="entry name" value="MFS general substrate transporter"/>
    <property type="match status" value="1"/>
</dbReference>
<dbReference type="Gene3D" id="1.20.1250.20">
    <property type="entry name" value="MFS general substrate transporter like domains"/>
    <property type="match status" value="1"/>
</dbReference>
<organism evidence="8 9">
    <name type="scientific">Lepraria finkii</name>
    <dbReference type="NCBI Taxonomy" id="1340010"/>
    <lineage>
        <taxon>Eukaryota</taxon>
        <taxon>Fungi</taxon>
        <taxon>Dikarya</taxon>
        <taxon>Ascomycota</taxon>
        <taxon>Pezizomycotina</taxon>
        <taxon>Lecanoromycetes</taxon>
        <taxon>OSLEUM clade</taxon>
        <taxon>Lecanoromycetidae</taxon>
        <taxon>Lecanorales</taxon>
        <taxon>Lecanorineae</taxon>
        <taxon>Stereocaulaceae</taxon>
        <taxon>Lepraria</taxon>
    </lineage>
</organism>
<proteinExistence type="inferred from homology"/>
<comment type="caution">
    <text evidence="8">The sequence shown here is derived from an EMBL/GenBank/DDBJ whole genome shotgun (WGS) entry which is preliminary data.</text>
</comment>
<evidence type="ECO:0000256" key="2">
    <source>
        <dbReference type="ARBA" id="ARBA00008335"/>
    </source>
</evidence>
<protein>
    <recommendedName>
        <fullName evidence="7">Major facilitator superfamily (MFS) profile domain-containing protein</fullName>
    </recommendedName>
</protein>
<feature type="transmembrane region" description="Helical" evidence="6">
    <location>
        <begin position="243"/>
        <end position="266"/>
    </location>
</feature>
<keyword evidence="5 6" id="KW-0472">Membrane</keyword>
<feature type="transmembrane region" description="Helical" evidence="6">
    <location>
        <begin position="99"/>
        <end position="122"/>
    </location>
</feature>
<keyword evidence="4 6" id="KW-1133">Transmembrane helix</keyword>
<dbReference type="Pfam" id="PF07690">
    <property type="entry name" value="MFS_1"/>
    <property type="match status" value="1"/>
</dbReference>
<gene>
    <name evidence="8" type="ORF">ABVK25_012401</name>
</gene>
<dbReference type="EMBL" id="JBHFEH010000200">
    <property type="protein sequence ID" value="KAL2044548.1"/>
    <property type="molecule type" value="Genomic_DNA"/>
</dbReference>
<reference evidence="8 9" key="1">
    <citation type="submission" date="2024-09" db="EMBL/GenBank/DDBJ databases">
        <title>Rethinking Asexuality: The Enigmatic Case of Functional Sexual Genes in Lepraria (Stereocaulaceae).</title>
        <authorList>
            <person name="Doellman M."/>
            <person name="Sun Y."/>
            <person name="Barcenas-Pena A."/>
            <person name="Lumbsch H.T."/>
            <person name="Grewe F."/>
        </authorList>
    </citation>
    <scope>NUCLEOTIDE SEQUENCE [LARGE SCALE GENOMIC DNA]</scope>
    <source>
        <strain evidence="8 9">Grewe 0041</strain>
    </source>
</reference>
<feature type="transmembrane region" description="Helical" evidence="6">
    <location>
        <begin position="278"/>
        <end position="298"/>
    </location>
</feature>
<comment type="subcellular location">
    <subcellularLocation>
        <location evidence="1">Membrane</location>
        <topology evidence="1">Multi-pass membrane protein</topology>
    </subcellularLocation>
</comment>
<evidence type="ECO:0000313" key="9">
    <source>
        <dbReference type="Proteomes" id="UP001590951"/>
    </source>
</evidence>
<dbReference type="InterPro" id="IPR011701">
    <property type="entry name" value="MFS"/>
</dbReference>
<evidence type="ECO:0000256" key="5">
    <source>
        <dbReference type="ARBA" id="ARBA00023136"/>
    </source>
</evidence>
<feature type="transmembrane region" description="Helical" evidence="6">
    <location>
        <begin position="29"/>
        <end position="49"/>
    </location>
</feature>
<evidence type="ECO:0000313" key="8">
    <source>
        <dbReference type="EMBL" id="KAL2044548.1"/>
    </source>
</evidence>
<feature type="transmembrane region" description="Helical" evidence="6">
    <location>
        <begin position="142"/>
        <end position="164"/>
    </location>
</feature>
<evidence type="ECO:0000256" key="1">
    <source>
        <dbReference type="ARBA" id="ARBA00004141"/>
    </source>
</evidence>
<evidence type="ECO:0000256" key="4">
    <source>
        <dbReference type="ARBA" id="ARBA00022989"/>
    </source>
</evidence>
<sequence>MALFALGPLFGPVIGPVAGGFLAEAEGWRWVFWVITIAGGVFTVAAWFLMRETYGPVLLERKTARLRKETGNNDLRSKLDSGLTKKAYFTRAIVRPSKMLLFSPIVAAFSIYMAIVYGYLYLLFTTLTLVFESRYGFSQGSVGLSFLGIGVGSLLGLVIFGSISDRLIQSMAKRRGGEMKPEYRLPPLIPGSCLVPIGLFWYGWSAQARIHWIVPIIGTAWVGLGMIANFMCIQTYLVDCFTIYAASAIAANTVLRSILGAFLPLAGPDMYAALGLGWGNSLLGFIGFAMVPITWFFYKYGERVRKSKRFQVQF</sequence>
<name>A0ABR4AFI4_9LECA</name>
<accession>A0ABR4AFI4</accession>
<dbReference type="InterPro" id="IPR020846">
    <property type="entry name" value="MFS_dom"/>
</dbReference>
<evidence type="ECO:0000256" key="6">
    <source>
        <dbReference type="SAM" id="Phobius"/>
    </source>
</evidence>
<feature type="transmembrane region" description="Helical" evidence="6">
    <location>
        <begin position="210"/>
        <end position="231"/>
    </location>
</feature>
<dbReference type="PROSITE" id="PS50850">
    <property type="entry name" value="MFS"/>
    <property type="match status" value="1"/>
</dbReference>
<dbReference type="PANTHER" id="PTHR23502">
    <property type="entry name" value="MAJOR FACILITATOR SUPERFAMILY"/>
    <property type="match status" value="1"/>
</dbReference>
<dbReference type="InterPro" id="IPR036259">
    <property type="entry name" value="MFS_trans_sf"/>
</dbReference>
<evidence type="ECO:0000256" key="3">
    <source>
        <dbReference type="ARBA" id="ARBA00022692"/>
    </source>
</evidence>
<keyword evidence="9" id="KW-1185">Reference proteome</keyword>
<feature type="transmembrane region" description="Helical" evidence="6">
    <location>
        <begin position="185"/>
        <end position="204"/>
    </location>
</feature>
<comment type="similarity">
    <text evidence="2">Belongs to the major facilitator superfamily.</text>
</comment>
<evidence type="ECO:0000259" key="7">
    <source>
        <dbReference type="PROSITE" id="PS50850"/>
    </source>
</evidence>